<dbReference type="InterPro" id="IPR010530">
    <property type="entry name" value="B12D"/>
</dbReference>
<keyword evidence="1" id="KW-1133">Transmembrane helix</keyword>
<evidence type="ECO:0000256" key="1">
    <source>
        <dbReference type="SAM" id="Phobius"/>
    </source>
</evidence>
<dbReference type="RefSeq" id="XP_014681815.1">
    <property type="nucleotide sequence ID" value="XM_014826329.1"/>
</dbReference>
<dbReference type="Proteomes" id="UP000695022">
    <property type="component" value="Unplaced"/>
</dbReference>
<evidence type="ECO:0000313" key="3">
    <source>
        <dbReference type="RefSeq" id="XP_014681815.1"/>
    </source>
</evidence>
<gene>
    <name evidence="3" type="primary">LOC106821493</name>
</gene>
<protein>
    <submittedName>
        <fullName evidence="3">Cytochrome c oxidase subunit NDUFA4-like</fullName>
    </submittedName>
</protein>
<dbReference type="PANTHER" id="PTHR14256">
    <property type="entry name" value="NADH-UBIQUINONE OXIDOREDUCTASE MLRQ SUBUNIT"/>
    <property type="match status" value="1"/>
</dbReference>
<accession>A0ABM1FBJ4</accession>
<name>A0ABM1FBJ4_PRICU</name>
<keyword evidence="1" id="KW-0812">Transmembrane</keyword>
<dbReference type="GeneID" id="106821493"/>
<feature type="transmembrane region" description="Helical" evidence="1">
    <location>
        <begin position="15"/>
        <end position="34"/>
    </location>
</feature>
<keyword evidence="2" id="KW-1185">Reference proteome</keyword>
<reference evidence="3" key="1">
    <citation type="submission" date="2025-08" db="UniProtKB">
        <authorList>
            <consortium name="RefSeq"/>
        </authorList>
    </citation>
    <scope>IDENTIFICATION</scope>
</reference>
<dbReference type="PANTHER" id="PTHR14256:SF1">
    <property type="entry name" value="GEO09626P1"/>
    <property type="match status" value="1"/>
</dbReference>
<sequence>MKGLTMKSLRNHPSLMPLFASVGFGCILAGAYLYRLAVKSPEVSWDRKNNPYPWEKINARYQYKFFKTREYEKEENPRPEY</sequence>
<dbReference type="PROSITE" id="PS51257">
    <property type="entry name" value="PROKAR_LIPOPROTEIN"/>
    <property type="match status" value="1"/>
</dbReference>
<evidence type="ECO:0000313" key="2">
    <source>
        <dbReference type="Proteomes" id="UP000695022"/>
    </source>
</evidence>
<keyword evidence="1" id="KW-0472">Membrane</keyword>
<dbReference type="Pfam" id="PF06522">
    <property type="entry name" value="B12D"/>
    <property type="match status" value="1"/>
</dbReference>
<organism evidence="2 3">
    <name type="scientific">Priapulus caudatus</name>
    <name type="common">Priapulid worm</name>
    <dbReference type="NCBI Taxonomy" id="37621"/>
    <lineage>
        <taxon>Eukaryota</taxon>
        <taxon>Metazoa</taxon>
        <taxon>Ecdysozoa</taxon>
        <taxon>Scalidophora</taxon>
        <taxon>Priapulida</taxon>
        <taxon>Priapulimorpha</taxon>
        <taxon>Priapulimorphida</taxon>
        <taxon>Priapulidae</taxon>
        <taxon>Priapulus</taxon>
    </lineage>
</organism>
<proteinExistence type="predicted"/>